<comment type="caution">
    <text evidence="1">The sequence shown here is derived from an EMBL/GenBank/DDBJ whole genome shotgun (WGS) entry which is preliminary data.</text>
</comment>
<accession>A0ABS8FHY1</accession>
<organism evidence="1 2">
    <name type="scientific">Faecalibacterium hominis</name>
    <name type="common">ex Afrizal et al. 2022</name>
    <dbReference type="NCBI Taxonomy" id="2881265"/>
    <lineage>
        <taxon>Bacteria</taxon>
        <taxon>Bacillati</taxon>
        <taxon>Bacillota</taxon>
        <taxon>Clostridia</taxon>
        <taxon>Eubacteriales</taxon>
        <taxon>Oscillospiraceae</taxon>
        <taxon>Faecalibacterium</taxon>
    </lineage>
</organism>
<evidence type="ECO:0000313" key="2">
    <source>
        <dbReference type="Proteomes" id="UP001199236"/>
    </source>
</evidence>
<dbReference type="Pfam" id="PF18742">
    <property type="entry name" value="DpnII-MboI"/>
    <property type="match status" value="1"/>
</dbReference>
<gene>
    <name evidence="1" type="ORF">LKD34_11550</name>
</gene>
<protein>
    <submittedName>
        <fullName evidence="1">Uncharacterized protein</fullName>
    </submittedName>
</protein>
<dbReference type="EMBL" id="JAJEQO010000020">
    <property type="protein sequence ID" value="MCC2214119.1"/>
    <property type="molecule type" value="Genomic_DNA"/>
</dbReference>
<reference evidence="1 2" key="1">
    <citation type="submission" date="2021-10" db="EMBL/GenBank/DDBJ databases">
        <title>Anaerobic single-cell dispensing facilitates the cultivation of human gut bacteria.</title>
        <authorList>
            <person name="Afrizal A."/>
        </authorList>
    </citation>
    <scope>NUCLEOTIDE SEQUENCE [LARGE SCALE GENOMIC DNA]</scope>
    <source>
        <strain evidence="1 2">CLA-AA-H223</strain>
    </source>
</reference>
<sequence length="251" mass="29013">MAKNSLDETRALKVLLAQVRGFCESIQDILHNKDTAEIGRYTSFRDMAHTYNDLAETARVLLRVPSMFYTFNVDEMPSWGDSVWPVQKKILEQVWVSAKLLYSSLEGSIDFVDDEFDNLENFIQSRLRAVIFEKPQREVEVQNAIESLLLGRGLSKGSDYDRETGKFEFSGKEYIPDFIIPKLQLCIEVKLLRDGRKSKVIEEISADITAYAKQYERQLFVVYDLGVIQNEEEFRRDIENAGNVKLIIVKH</sequence>
<keyword evidence="2" id="KW-1185">Reference proteome</keyword>
<dbReference type="Proteomes" id="UP001199236">
    <property type="component" value="Unassembled WGS sequence"/>
</dbReference>
<dbReference type="RefSeq" id="WP_177719991.1">
    <property type="nucleotide sequence ID" value="NZ_JAJEQO010000020.1"/>
</dbReference>
<proteinExistence type="predicted"/>
<name>A0ABS8FHY1_9FIRM</name>
<evidence type="ECO:0000313" key="1">
    <source>
        <dbReference type="EMBL" id="MCC2214119.1"/>
    </source>
</evidence>